<dbReference type="EMBL" id="MU267682">
    <property type="protein sequence ID" value="KAH7911306.1"/>
    <property type="molecule type" value="Genomic_DNA"/>
</dbReference>
<keyword evidence="2" id="KW-1185">Reference proteome</keyword>
<evidence type="ECO:0000313" key="1">
    <source>
        <dbReference type="EMBL" id="KAH7911306.1"/>
    </source>
</evidence>
<proteinExistence type="predicted"/>
<comment type="caution">
    <text evidence="1">The sequence shown here is derived from an EMBL/GenBank/DDBJ whole genome shotgun (WGS) entry which is preliminary data.</text>
</comment>
<name>A0ACB8ADL4_9AGAM</name>
<organism evidence="1 2">
    <name type="scientific">Hygrophoropsis aurantiaca</name>
    <dbReference type="NCBI Taxonomy" id="72124"/>
    <lineage>
        <taxon>Eukaryota</taxon>
        <taxon>Fungi</taxon>
        <taxon>Dikarya</taxon>
        <taxon>Basidiomycota</taxon>
        <taxon>Agaricomycotina</taxon>
        <taxon>Agaricomycetes</taxon>
        <taxon>Agaricomycetidae</taxon>
        <taxon>Boletales</taxon>
        <taxon>Coniophorineae</taxon>
        <taxon>Hygrophoropsidaceae</taxon>
        <taxon>Hygrophoropsis</taxon>
    </lineage>
</organism>
<evidence type="ECO:0000313" key="2">
    <source>
        <dbReference type="Proteomes" id="UP000790377"/>
    </source>
</evidence>
<protein>
    <submittedName>
        <fullName evidence="1">Uncharacterized protein</fullName>
    </submittedName>
</protein>
<accession>A0ACB8ADL4</accession>
<dbReference type="Proteomes" id="UP000790377">
    <property type="component" value="Unassembled WGS sequence"/>
</dbReference>
<gene>
    <name evidence="1" type="ORF">BJ138DRAFT_1101149</name>
</gene>
<sequence length="276" mass="31166">MTIGAHVKSETVWHLAVFYTISKLYANCVLANLNSRQSLREDDHATFLSSFRVNTNNPGLITSKQPHVVETMKTMETDIEKESALNSNHILRNDVSSTVALCDTDSEWPLGKFEVRGSYGRQGSISARSEVIMHQALSKFTSTTSHHYLTVWSSIYLFPRGSMRLKIWVRIAEKHMDGVLRDDATRGRAVATVMPRLPAHAPFESDREWEFQAVSSSQLLEKNLKCGHTQLVPNTLFSSVVGGYEQTSSTSTHYGRRQNAIDNQDQKLSREILETY</sequence>
<reference evidence="1" key="1">
    <citation type="journal article" date="2021" name="New Phytol.">
        <title>Evolutionary innovations through gain and loss of genes in the ectomycorrhizal Boletales.</title>
        <authorList>
            <person name="Wu G."/>
            <person name="Miyauchi S."/>
            <person name="Morin E."/>
            <person name="Kuo A."/>
            <person name="Drula E."/>
            <person name="Varga T."/>
            <person name="Kohler A."/>
            <person name="Feng B."/>
            <person name="Cao Y."/>
            <person name="Lipzen A."/>
            <person name="Daum C."/>
            <person name="Hundley H."/>
            <person name="Pangilinan J."/>
            <person name="Johnson J."/>
            <person name="Barry K."/>
            <person name="LaButti K."/>
            <person name="Ng V."/>
            <person name="Ahrendt S."/>
            <person name="Min B."/>
            <person name="Choi I.G."/>
            <person name="Park H."/>
            <person name="Plett J.M."/>
            <person name="Magnuson J."/>
            <person name="Spatafora J.W."/>
            <person name="Nagy L.G."/>
            <person name="Henrissat B."/>
            <person name="Grigoriev I.V."/>
            <person name="Yang Z.L."/>
            <person name="Xu J."/>
            <person name="Martin F.M."/>
        </authorList>
    </citation>
    <scope>NUCLEOTIDE SEQUENCE</scope>
    <source>
        <strain evidence="1">ATCC 28755</strain>
    </source>
</reference>